<protein>
    <recommendedName>
        <fullName evidence="3">Serine/threonine-protein kinase 1</fullName>
        <ecNumber evidence="2">2.7.11.1</ecNumber>
    </recommendedName>
</protein>
<evidence type="ECO:0000256" key="8">
    <source>
        <dbReference type="ARBA" id="ARBA00022840"/>
    </source>
</evidence>
<evidence type="ECO:0000256" key="12">
    <source>
        <dbReference type="PROSITE-ProRule" id="PRU10141"/>
    </source>
</evidence>
<dbReference type="Gene3D" id="1.10.510.10">
    <property type="entry name" value="Transferase(Phosphotransferase) domain 1"/>
    <property type="match status" value="1"/>
</dbReference>
<keyword evidence="6 12" id="KW-0547">Nucleotide-binding</keyword>
<gene>
    <name evidence="16" type="ORF">ElyMa_002512000</name>
</gene>
<evidence type="ECO:0000256" key="13">
    <source>
        <dbReference type="RuleBase" id="RU000304"/>
    </source>
</evidence>
<comment type="catalytic activity">
    <reaction evidence="10">
        <text>L-threonyl-[protein] + ATP = O-phospho-L-threonyl-[protein] + ADP + H(+)</text>
        <dbReference type="Rhea" id="RHEA:46608"/>
        <dbReference type="Rhea" id="RHEA-COMP:11060"/>
        <dbReference type="Rhea" id="RHEA-COMP:11605"/>
        <dbReference type="ChEBI" id="CHEBI:15378"/>
        <dbReference type="ChEBI" id="CHEBI:30013"/>
        <dbReference type="ChEBI" id="CHEBI:30616"/>
        <dbReference type="ChEBI" id="CHEBI:61977"/>
        <dbReference type="ChEBI" id="CHEBI:456216"/>
        <dbReference type="EC" id="2.7.11.1"/>
    </reaction>
</comment>
<dbReference type="PANTHER" id="PTHR22984:SF25">
    <property type="entry name" value="PROTEIN KINASE DOMAIN-CONTAINING PROTEIN"/>
    <property type="match status" value="1"/>
</dbReference>
<dbReference type="Gene3D" id="3.30.200.20">
    <property type="entry name" value="Phosphorylase Kinase, domain 1"/>
    <property type="match status" value="1"/>
</dbReference>
<evidence type="ECO:0000256" key="7">
    <source>
        <dbReference type="ARBA" id="ARBA00022777"/>
    </source>
</evidence>
<dbReference type="GO" id="GO:0005737">
    <property type="term" value="C:cytoplasm"/>
    <property type="evidence" value="ECO:0007669"/>
    <property type="project" value="TreeGrafter"/>
</dbReference>
<dbReference type="SUPFAM" id="SSF56112">
    <property type="entry name" value="Protein kinase-like (PK-like)"/>
    <property type="match status" value="1"/>
</dbReference>
<dbReference type="InterPro" id="IPR051138">
    <property type="entry name" value="PIM_Ser/Thr_kinase"/>
</dbReference>
<evidence type="ECO:0000256" key="9">
    <source>
        <dbReference type="ARBA" id="ARBA00023200"/>
    </source>
</evidence>
<feature type="region of interest" description="Disordered" evidence="14">
    <location>
        <begin position="314"/>
        <end position="340"/>
    </location>
</feature>
<evidence type="ECO:0000256" key="4">
    <source>
        <dbReference type="ARBA" id="ARBA00022527"/>
    </source>
</evidence>
<proteinExistence type="inferred from homology"/>
<dbReference type="SMART" id="SM00220">
    <property type="entry name" value="S_TKc"/>
    <property type="match status" value="1"/>
</dbReference>
<dbReference type="GO" id="GO:0004674">
    <property type="term" value="F:protein serine/threonine kinase activity"/>
    <property type="evidence" value="ECO:0007669"/>
    <property type="project" value="UniProtKB-KW"/>
</dbReference>
<dbReference type="InterPro" id="IPR008271">
    <property type="entry name" value="Ser/Thr_kinase_AS"/>
</dbReference>
<keyword evidence="4 13" id="KW-0723">Serine/threonine-protein kinase</keyword>
<comment type="subcellular location">
    <subcellularLocation>
        <location evidence="1">Host cytoplasm</location>
    </subcellularLocation>
</comment>
<evidence type="ECO:0000313" key="16">
    <source>
        <dbReference type="EMBL" id="GFR88203.1"/>
    </source>
</evidence>
<keyword evidence="9" id="KW-1035">Host cytoplasm</keyword>
<comment type="similarity">
    <text evidence="13">Belongs to the protein kinase superfamily.</text>
</comment>
<sequence>MERAYMIGKKLGEGGFGIVYRGWRQDDGAPVAIKRLYAVKEWAKGGDPPTPLEVIFLERVKHVPGVVKLLSWGRDAETFYLVFERPAPCLDLFAYVELHGALSEKCARDFFRQLVTIVLEVHGAGVVHRDLKDENILIELGTGKVYLIDFGIGAWLHDYDYTGVCGTRVYSPPEWIRESRYRAEPAAVWSLGVILFNMLTGDIPFVTDIEIQNACLDFPAEYSISEPCQDLIRRCLSVNEKKRPGLKGVLEHPWVSKQTQGGSGFTVEDSHSKNTQVAASTAVKKQAVFSKTRQIIVRQDSGLNPTENPVIAAEARSAEPTRGPRMRREPAINEKNINLQ</sequence>
<accession>A0AAV4GTH2</accession>
<feature type="domain" description="Protein kinase" evidence="15">
    <location>
        <begin position="5"/>
        <end position="255"/>
    </location>
</feature>
<dbReference type="GO" id="GO:0005524">
    <property type="term" value="F:ATP binding"/>
    <property type="evidence" value="ECO:0007669"/>
    <property type="project" value="UniProtKB-UniRule"/>
</dbReference>
<keyword evidence="17" id="KW-1185">Reference proteome</keyword>
<evidence type="ECO:0000256" key="6">
    <source>
        <dbReference type="ARBA" id="ARBA00022741"/>
    </source>
</evidence>
<keyword evidence="8 12" id="KW-0067">ATP-binding</keyword>
<evidence type="ECO:0000256" key="2">
    <source>
        <dbReference type="ARBA" id="ARBA00012513"/>
    </source>
</evidence>
<comment type="caution">
    <text evidence="16">The sequence shown here is derived from an EMBL/GenBank/DDBJ whole genome shotgun (WGS) entry which is preliminary data.</text>
</comment>
<evidence type="ECO:0000256" key="5">
    <source>
        <dbReference type="ARBA" id="ARBA00022679"/>
    </source>
</evidence>
<name>A0AAV4GTH2_9GAST</name>
<evidence type="ECO:0000313" key="17">
    <source>
        <dbReference type="Proteomes" id="UP000762676"/>
    </source>
</evidence>
<feature type="binding site" evidence="12">
    <location>
        <position position="40"/>
    </location>
    <ligand>
        <name>ATP</name>
        <dbReference type="ChEBI" id="CHEBI:30616"/>
    </ligand>
</feature>
<dbReference type="PANTHER" id="PTHR22984">
    <property type="entry name" value="SERINE/THREONINE-PROTEIN KINASE PIM"/>
    <property type="match status" value="1"/>
</dbReference>
<evidence type="ECO:0000256" key="1">
    <source>
        <dbReference type="ARBA" id="ARBA00004192"/>
    </source>
</evidence>
<dbReference type="GO" id="GO:0030430">
    <property type="term" value="C:host cell cytoplasm"/>
    <property type="evidence" value="ECO:0007669"/>
    <property type="project" value="UniProtKB-SubCell"/>
</dbReference>
<dbReference type="AlphaFoldDB" id="A0AAV4GTH2"/>
<dbReference type="InterPro" id="IPR017441">
    <property type="entry name" value="Protein_kinase_ATP_BS"/>
</dbReference>
<dbReference type="EMBL" id="BMAT01005142">
    <property type="protein sequence ID" value="GFR88203.1"/>
    <property type="molecule type" value="Genomic_DNA"/>
</dbReference>
<evidence type="ECO:0000256" key="10">
    <source>
        <dbReference type="ARBA" id="ARBA00047899"/>
    </source>
</evidence>
<dbReference type="PROSITE" id="PS00107">
    <property type="entry name" value="PROTEIN_KINASE_ATP"/>
    <property type="match status" value="1"/>
</dbReference>
<dbReference type="Proteomes" id="UP000762676">
    <property type="component" value="Unassembled WGS sequence"/>
</dbReference>
<keyword evidence="7 16" id="KW-0418">Kinase</keyword>
<dbReference type="EC" id="2.7.11.1" evidence="2"/>
<evidence type="ECO:0000256" key="3">
    <source>
        <dbReference type="ARBA" id="ARBA00016885"/>
    </source>
</evidence>
<reference evidence="16 17" key="1">
    <citation type="journal article" date="2021" name="Elife">
        <title>Chloroplast acquisition without the gene transfer in kleptoplastic sea slugs, Plakobranchus ocellatus.</title>
        <authorList>
            <person name="Maeda T."/>
            <person name="Takahashi S."/>
            <person name="Yoshida T."/>
            <person name="Shimamura S."/>
            <person name="Takaki Y."/>
            <person name="Nagai Y."/>
            <person name="Toyoda A."/>
            <person name="Suzuki Y."/>
            <person name="Arimoto A."/>
            <person name="Ishii H."/>
            <person name="Satoh N."/>
            <person name="Nishiyama T."/>
            <person name="Hasebe M."/>
            <person name="Maruyama T."/>
            <person name="Minagawa J."/>
            <person name="Obokata J."/>
            <person name="Shigenobu S."/>
        </authorList>
    </citation>
    <scope>NUCLEOTIDE SEQUENCE [LARGE SCALE GENOMIC DNA]</scope>
</reference>
<keyword evidence="5" id="KW-0808">Transferase</keyword>
<dbReference type="PROSITE" id="PS00108">
    <property type="entry name" value="PROTEIN_KINASE_ST"/>
    <property type="match status" value="1"/>
</dbReference>
<evidence type="ECO:0000259" key="15">
    <source>
        <dbReference type="PROSITE" id="PS50011"/>
    </source>
</evidence>
<dbReference type="PROSITE" id="PS50011">
    <property type="entry name" value="PROTEIN_KINASE_DOM"/>
    <property type="match status" value="1"/>
</dbReference>
<evidence type="ECO:0000256" key="11">
    <source>
        <dbReference type="ARBA" id="ARBA00048679"/>
    </source>
</evidence>
<comment type="catalytic activity">
    <reaction evidence="11">
        <text>L-seryl-[protein] + ATP = O-phospho-L-seryl-[protein] + ADP + H(+)</text>
        <dbReference type="Rhea" id="RHEA:17989"/>
        <dbReference type="Rhea" id="RHEA-COMP:9863"/>
        <dbReference type="Rhea" id="RHEA-COMP:11604"/>
        <dbReference type="ChEBI" id="CHEBI:15378"/>
        <dbReference type="ChEBI" id="CHEBI:29999"/>
        <dbReference type="ChEBI" id="CHEBI:30616"/>
        <dbReference type="ChEBI" id="CHEBI:83421"/>
        <dbReference type="ChEBI" id="CHEBI:456216"/>
        <dbReference type="EC" id="2.7.11.1"/>
    </reaction>
</comment>
<dbReference type="InterPro" id="IPR000719">
    <property type="entry name" value="Prot_kinase_dom"/>
</dbReference>
<dbReference type="Pfam" id="PF00069">
    <property type="entry name" value="Pkinase"/>
    <property type="match status" value="1"/>
</dbReference>
<organism evidence="16 17">
    <name type="scientific">Elysia marginata</name>
    <dbReference type="NCBI Taxonomy" id="1093978"/>
    <lineage>
        <taxon>Eukaryota</taxon>
        <taxon>Metazoa</taxon>
        <taxon>Spiralia</taxon>
        <taxon>Lophotrochozoa</taxon>
        <taxon>Mollusca</taxon>
        <taxon>Gastropoda</taxon>
        <taxon>Heterobranchia</taxon>
        <taxon>Euthyneura</taxon>
        <taxon>Panpulmonata</taxon>
        <taxon>Sacoglossa</taxon>
        <taxon>Placobranchoidea</taxon>
        <taxon>Plakobranchidae</taxon>
        <taxon>Elysia</taxon>
    </lineage>
</organism>
<evidence type="ECO:0000256" key="14">
    <source>
        <dbReference type="SAM" id="MobiDB-lite"/>
    </source>
</evidence>
<dbReference type="InterPro" id="IPR011009">
    <property type="entry name" value="Kinase-like_dom_sf"/>
</dbReference>